<dbReference type="RefSeq" id="WP_017362314.1">
    <property type="nucleotide sequence ID" value="NZ_FMZQ01000007.1"/>
</dbReference>
<dbReference type="AlphaFoldDB" id="A0A1G6PXY9"/>
<proteinExistence type="predicted"/>
<organism evidence="1 2">
    <name type="scientific">Ectopseudomonas chengduensis</name>
    <dbReference type="NCBI Taxonomy" id="489632"/>
    <lineage>
        <taxon>Bacteria</taxon>
        <taxon>Pseudomonadati</taxon>
        <taxon>Pseudomonadota</taxon>
        <taxon>Gammaproteobacteria</taxon>
        <taxon>Pseudomonadales</taxon>
        <taxon>Pseudomonadaceae</taxon>
        <taxon>Ectopseudomonas</taxon>
    </lineage>
</organism>
<dbReference type="EMBL" id="FMZQ01000007">
    <property type="protein sequence ID" value="SDC84918.1"/>
    <property type="molecule type" value="Genomic_DNA"/>
</dbReference>
<reference evidence="2" key="1">
    <citation type="submission" date="2016-10" db="EMBL/GenBank/DDBJ databases">
        <authorList>
            <person name="Varghese N."/>
            <person name="Submissions S."/>
        </authorList>
    </citation>
    <scope>NUCLEOTIDE SEQUENCE [LARGE SCALE GENOMIC DNA]</scope>
    <source>
        <strain evidence="2">DSM 26382</strain>
    </source>
</reference>
<protein>
    <submittedName>
        <fullName evidence="1">Uncharacterized protein</fullName>
    </submittedName>
</protein>
<evidence type="ECO:0000313" key="1">
    <source>
        <dbReference type="EMBL" id="SDC84918.1"/>
    </source>
</evidence>
<name>A0A1G6PXY9_9GAMM</name>
<evidence type="ECO:0000313" key="2">
    <source>
        <dbReference type="Proteomes" id="UP000199467"/>
    </source>
</evidence>
<accession>A0A1G6PXY9</accession>
<keyword evidence="2" id="KW-1185">Reference proteome</keyword>
<gene>
    <name evidence="1" type="ORF">SAMN05216576_107148</name>
</gene>
<sequence>MNRGKKFFAGAVYVLALVAITHFVIHPATSSWYAKQEATASGYAVLAGEYVTLPPALQAAIRDRLQKGYLSNQDVWDSVGEIADLRPVQVSPAPDYGDAREPYNDFLWRSIRGEPLESKAKDTLISQVQ</sequence>
<dbReference type="Proteomes" id="UP000199467">
    <property type="component" value="Unassembled WGS sequence"/>
</dbReference>